<dbReference type="Pfam" id="PF12836">
    <property type="entry name" value="HHH_3"/>
    <property type="match status" value="2"/>
</dbReference>
<dbReference type="PANTHER" id="PTHR21180">
    <property type="entry name" value="ENDONUCLEASE/EXONUCLEASE/PHOSPHATASE FAMILY DOMAIN-CONTAINING PROTEIN 1"/>
    <property type="match status" value="1"/>
</dbReference>
<evidence type="ECO:0000313" key="2">
    <source>
        <dbReference type="Proteomes" id="UP000199656"/>
    </source>
</evidence>
<sequence length="234" mass="27085">MRKFYLPPIFQFSRKERTGIILLALLIVVTHYIPDLWPASEPAAEEDLQAAVKAFEQQLISDSIVTSARRDTYNRRPRWTTERSFPPMKKDTFRHARKPAIKPIDINTADTLLWQLLPGIGPGFARRIVRFREALGGFYSIQQVAECYGLPDSTFQKIQPFLKIGDSSLKILDLNLTDEKSLAAHPYIRYKLARQIVQYRSMHAGFSKVSDLRQLPLVDDIIYRKLEYYITVKP</sequence>
<dbReference type="GO" id="GO:0015628">
    <property type="term" value="P:protein secretion by the type II secretion system"/>
    <property type="evidence" value="ECO:0007669"/>
    <property type="project" value="TreeGrafter"/>
</dbReference>
<dbReference type="RefSeq" id="WP_089758782.1">
    <property type="nucleotide sequence ID" value="NZ_BKAT01000022.1"/>
</dbReference>
<dbReference type="Gene3D" id="1.10.150.320">
    <property type="entry name" value="Photosystem II 12 kDa extrinsic protein"/>
    <property type="match status" value="1"/>
</dbReference>
<evidence type="ECO:0000313" key="1">
    <source>
        <dbReference type="EMBL" id="SEA07377.1"/>
    </source>
</evidence>
<name>A0A1H3Y6U9_9BACT</name>
<accession>A0A1H3Y6U9</accession>
<keyword evidence="2" id="KW-1185">Reference proteome</keyword>
<organism evidence="1 2">
    <name type="scientific">Chitinophaga terrae</name>
    <name type="common">ex Kim and Jung 2007</name>
    <dbReference type="NCBI Taxonomy" id="408074"/>
    <lineage>
        <taxon>Bacteria</taxon>
        <taxon>Pseudomonadati</taxon>
        <taxon>Bacteroidota</taxon>
        <taxon>Chitinophagia</taxon>
        <taxon>Chitinophagales</taxon>
        <taxon>Chitinophagaceae</taxon>
        <taxon>Chitinophaga</taxon>
    </lineage>
</organism>
<dbReference type="EMBL" id="FNRL01000002">
    <property type="protein sequence ID" value="SEA07377.1"/>
    <property type="molecule type" value="Genomic_DNA"/>
</dbReference>
<protein>
    <submittedName>
        <fullName evidence="1">DNA uptake protein ComE</fullName>
    </submittedName>
</protein>
<dbReference type="GO" id="GO:0015627">
    <property type="term" value="C:type II protein secretion system complex"/>
    <property type="evidence" value="ECO:0007669"/>
    <property type="project" value="TreeGrafter"/>
</dbReference>
<dbReference type="Gene3D" id="1.10.150.280">
    <property type="entry name" value="AF1531-like domain"/>
    <property type="match status" value="1"/>
</dbReference>
<dbReference type="InterPro" id="IPR051675">
    <property type="entry name" value="Endo/Exo/Phosphatase_dom_1"/>
</dbReference>
<gene>
    <name evidence="1" type="ORF">SAMN05660909_00729</name>
</gene>
<proteinExistence type="predicted"/>
<reference evidence="2" key="1">
    <citation type="submission" date="2016-10" db="EMBL/GenBank/DDBJ databases">
        <authorList>
            <person name="Varghese N."/>
            <person name="Submissions S."/>
        </authorList>
    </citation>
    <scope>NUCLEOTIDE SEQUENCE [LARGE SCALE GENOMIC DNA]</scope>
    <source>
        <strain evidence="2">DSM 23920</strain>
    </source>
</reference>
<dbReference type="InterPro" id="IPR010994">
    <property type="entry name" value="RuvA_2-like"/>
</dbReference>
<dbReference type="PANTHER" id="PTHR21180:SF32">
    <property type="entry name" value="ENDONUCLEASE_EXONUCLEASE_PHOSPHATASE FAMILY DOMAIN-CONTAINING PROTEIN 1"/>
    <property type="match status" value="1"/>
</dbReference>
<dbReference type="OrthoDB" id="981124at2"/>
<dbReference type="SUPFAM" id="SSF47781">
    <property type="entry name" value="RuvA domain 2-like"/>
    <property type="match status" value="2"/>
</dbReference>
<dbReference type="AlphaFoldDB" id="A0A1H3Y6U9"/>
<dbReference type="Proteomes" id="UP000199656">
    <property type="component" value="Unassembled WGS sequence"/>
</dbReference>
<dbReference type="STRING" id="408074.SAMN05660909_00729"/>